<organism evidence="4 5">
    <name type="scientific">Alteromonas naphthalenivorans</name>
    <dbReference type="NCBI Taxonomy" id="715451"/>
    <lineage>
        <taxon>Bacteria</taxon>
        <taxon>Pseudomonadati</taxon>
        <taxon>Pseudomonadota</taxon>
        <taxon>Gammaproteobacteria</taxon>
        <taxon>Alteromonadales</taxon>
        <taxon>Alteromonadaceae</taxon>
        <taxon>Alteromonas/Salinimonas group</taxon>
        <taxon>Alteromonas</taxon>
    </lineage>
</organism>
<evidence type="ECO:0000259" key="2">
    <source>
        <dbReference type="PROSITE" id="PS50883"/>
    </source>
</evidence>
<dbReference type="Proteomes" id="UP000000683">
    <property type="component" value="Chromosome"/>
</dbReference>
<accession>F5ZDJ2</accession>
<dbReference type="Gene3D" id="6.10.340.10">
    <property type="match status" value="1"/>
</dbReference>
<dbReference type="PANTHER" id="PTHR33121:SF70">
    <property type="entry name" value="SIGNALING PROTEIN YKOW"/>
    <property type="match status" value="1"/>
</dbReference>
<evidence type="ECO:0000259" key="3">
    <source>
        <dbReference type="PROSITE" id="PS50887"/>
    </source>
</evidence>
<dbReference type="HOGENOM" id="CLU_000445_70_46_6"/>
<dbReference type="InterPro" id="IPR001633">
    <property type="entry name" value="EAL_dom"/>
</dbReference>
<dbReference type="AlphaFoldDB" id="F5ZDJ2"/>
<feature type="domain" description="GGDEF" evidence="3">
    <location>
        <begin position="297"/>
        <end position="430"/>
    </location>
</feature>
<reference evidence="4 5" key="1">
    <citation type="journal article" date="2011" name="J. Bacteriol.">
        <title>Complete genome sequence of the polycyclic aromatic hydrocarbon-degrading bacterium Alteromonas sp. strain SN2.</title>
        <authorList>
            <person name="Jin H.M."/>
            <person name="Jeong H."/>
            <person name="Moon E.J."/>
            <person name="Math R.K."/>
            <person name="Lee K."/>
            <person name="Kim H.J."/>
            <person name="Jeon C.O."/>
            <person name="Oh T.K."/>
            <person name="Kim J.F."/>
        </authorList>
    </citation>
    <scope>NUCLEOTIDE SEQUENCE [LARGE SCALE GENOMIC DNA]</scope>
    <source>
        <strain evidence="5">JCM 17741 / KACC 18427 / KCTC 11700BP / SN2</strain>
    </source>
</reference>
<dbReference type="CDD" id="cd01949">
    <property type="entry name" value="GGDEF"/>
    <property type="match status" value="1"/>
</dbReference>
<dbReference type="PROSITE" id="PS50883">
    <property type="entry name" value="EAL"/>
    <property type="match status" value="1"/>
</dbReference>
<dbReference type="InterPro" id="IPR035919">
    <property type="entry name" value="EAL_sf"/>
</dbReference>
<dbReference type="Gene3D" id="3.20.20.450">
    <property type="entry name" value="EAL domain"/>
    <property type="match status" value="1"/>
</dbReference>
<sequence>MVFKQVGVFKSIKAPISIVVTLSMSVMAAAVLWFAVIEHKALYLNLAHSHTVSLANGVVKNVAPAMLLTTQKASSISNVLSLLKEHEHVISARIYDSEFTLLLEEDGPSADRLNEPFFYTLEPFSLSEGVSSENDVIMARRVIGSSQSPDGFLILFVDAKAPLTGSVKSLLLNVVPLIFVLWVISIIGTLFFISRVFRPLSELSFFTKQVTDTKDYALRQNLTSRDEIGELGENINLLLEMIEVELLINHEQTQTLVNQQETMIRLANYDSLTGLPNRQFVLDNLRLELARARRNDDDLALLFFDLDGFKGINDSLGHETGDLILIEVADRVSALLREGDLVARLGGDEFLVLPDRETGDTTLENMAIRLIDAFTSPFELRGLSLSVGVSVGVARAIDADYDLSELMSNADLAMYRSKAKGRGSFTIFTPDMVESHKRKFHLANAIEQGLKNDEFMVYYQVKVDQKGKVIGLEGLLRWQHPEYGLVSPNEFIPIAEQGGKISAITRWVIEKVCIDLPKLREWLPHRFRVSVNLSGHDLRDSNLFDNIYEIFTRYDVNPEYVEFEVTESAYLENFASSNKFFKRMSNMGCAIALDDFGTGYSSLSYLTQISIDTLKIDKQFVHELETSERSRLVTGAIIDLAKRLSLTVCAEGIENETQWHYLIDHGCDYIQGFMFSKPIPMDELVQSPKQFYIGNTDNSEA</sequence>
<dbReference type="InterPro" id="IPR029787">
    <property type="entry name" value="Nucleotide_cyclase"/>
</dbReference>
<feature type="transmembrane region" description="Helical" evidence="1">
    <location>
        <begin position="170"/>
        <end position="193"/>
    </location>
</feature>
<dbReference type="KEGG" id="alt:ambt_12170"/>
<evidence type="ECO:0000313" key="4">
    <source>
        <dbReference type="EMBL" id="AEF03954.1"/>
    </source>
</evidence>
<dbReference type="CDD" id="cd01948">
    <property type="entry name" value="EAL"/>
    <property type="match status" value="1"/>
</dbReference>
<name>F5ZDJ2_ALTNA</name>
<dbReference type="eggNOG" id="COG5001">
    <property type="taxonomic scope" value="Bacteria"/>
</dbReference>
<dbReference type="NCBIfam" id="TIGR00254">
    <property type="entry name" value="GGDEF"/>
    <property type="match status" value="1"/>
</dbReference>
<dbReference type="Gene3D" id="3.30.70.270">
    <property type="match status" value="1"/>
</dbReference>
<evidence type="ECO:0000256" key="1">
    <source>
        <dbReference type="SAM" id="Phobius"/>
    </source>
</evidence>
<protein>
    <submittedName>
        <fullName evidence="4">Diguanylate cyclase/phosphodiesterase</fullName>
    </submittedName>
</protein>
<dbReference type="InterPro" id="IPR000160">
    <property type="entry name" value="GGDEF_dom"/>
</dbReference>
<dbReference type="PANTHER" id="PTHR33121">
    <property type="entry name" value="CYCLIC DI-GMP PHOSPHODIESTERASE PDEF"/>
    <property type="match status" value="1"/>
</dbReference>
<dbReference type="SMART" id="SM00267">
    <property type="entry name" value="GGDEF"/>
    <property type="match status" value="1"/>
</dbReference>
<dbReference type="SMART" id="SM00052">
    <property type="entry name" value="EAL"/>
    <property type="match status" value="1"/>
</dbReference>
<dbReference type="PROSITE" id="PS50887">
    <property type="entry name" value="GGDEF"/>
    <property type="match status" value="1"/>
</dbReference>
<keyword evidence="5" id="KW-1185">Reference proteome</keyword>
<feature type="domain" description="EAL" evidence="2">
    <location>
        <begin position="439"/>
        <end position="692"/>
    </location>
</feature>
<gene>
    <name evidence="4" type="ordered locus">ambt_12170</name>
</gene>
<dbReference type="InterPro" id="IPR050706">
    <property type="entry name" value="Cyclic-di-GMP_PDE-like"/>
</dbReference>
<dbReference type="InterPro" id="IPR043128">
    <property type="entry name" value="Rev_trsase/Diguanyl_cyclase"/>
</dbReference>
<evidence type="ECO:0000313" key="5">
    <source>
        <dbReference type="Proteomes" id="UP000000683"/>
    </source>
</evidence>
<dbReference type="EMBL" id="CP002339">
    <property type="protein sequence ID" value="AEF03954.1"/>
    <property type="molecule type" value="Genomic_DNA"/>
</dbReference>
<keyword evidence="1" id="KW-0812">Transmembrane</keyword>
<dbReference type="GO" id="GO:0071111">
    <property type="term" value="F:cyclic-guanylate-specific phosphodiesterase activity"/>
    <property type="evidence" value="ECO:0007669"/>
    <property type="project" value="InterPro"/>
</dbReference>
<proteinExistence type="predicted"/>
<keyword evidence="1" id="KW-1133">Transmembrane helix</keyword>
<dbReference type="CDD" id="cd06225">
    <property type="entry name" value="HAMP"/>
    <property type="match status" value="1"/>
</dbReference>
<dbReference type="SUPFAM" id="SSF55073">
    <property type="entry name" value="Nucleotide cyclase"/>
    <property type="match status" value="1"/>
</dbReference>
<dbReference type="Pfam" id="PF00990">
    <property type="entry name" value="GGDEF"/>
    <property type="match status" value="1"/>
</dbReference>
<keyword evidence="1" id="KW-0472">Membrane</keyword>
<feature type="transmembrane region" description="Helical" evidence="1">
    <location>
        <begin position="12"/>
        <end position="36"/>
    </location>
</feature>
<dbReference type="Pfam" id="PF00563">
    <property type="entry name" value="EAL"/>
    <property type="match status" value="1"/>
</dbReference>
<dbReference type="SUPFAM" id="SSF141868">
    <property type="entry name" value="EAL domain-like"/>
    <property type="match status" value="1"/>
</dbReference>